<dbReference type="Gene3D" id="3.30.420.10">
    <property type="entry name" value="Ribonuclease H-like superfamily/Ribonuclease H"/>
    <property type="match status" value="1"/>
</dbReference>
<keyword evidence="2" id="KW-1185">Reference proteome</keyword>
<dbReference type="InterPro" id="IPR036397">
    <property type="entry name" value="RNaseH_sf"/>
</dbReference>
<accession>A0ABW0PA14</accession>
<comment type="caution">
    <text evidence="1">The sequence shown here is derived from an EMBL/GenBank/DDBJ whole genome shotgun (WGS) entry which is preliminary data.</text>
</comment>
<evidence type="ECO:0000313" key="2">
    <source>
        <dbReference type="Proteomes" id="UP001596060"/>
    </source>
</evidence>
<name>A0ABW0PA14_9HYPH</name>
<organism evidence="1 2">
    <name type="scientific">Bosea massiliensis</name>
    <dbReference type="NCBI Taxonomy" id="151419"/>
    <lineage>
        <taxon>Bacteria</taxon>
        <taxon>Pseudomonadati</taxon>
        <taxon>Pseudomonadota</taxon>
        <taxon>Alphaproteobacteria</taxon>
        <taxon>Hyphomicrobiales</taxon>
        <taxon>Boseaceae</taxon>
        <taxon>Bosea</taxon>
    </lineage>
</organism>
<dbReference type="SUPFAM" id="SSF53098">
    <property type="entry name" value="Ribonuclease H-like"/>
    <property type="match status" value="1"/>
</dbReference>
<gene>
    <name evidence="1" type="ORF">ACFPN9_29350</name>
</gene>
<dbReference type="EMBL" id="JBHSLU010000161">
    <property type="protein sequence ID" value="MFC5509325.1"/>
    <property type="molecule type" value="Genomic_DNA"/>
</dbReference>
<reference evidence="2" key="1">
    <citation type="journal article" date="2019" name="Int. J. Syst. Evol. Microbiol.">
        <title>The Global Catalogue of Microorganisms (GCM) 10K type strain sequencing project: providing services to taxonomists for standard genome sequencing and annotation.</title>
        <authorList>
            <consortium name="The Broad Institute Genomics Platform"/>
            <consortium name="The Broad Institute Genome Sequencing Center for Infectious Disease"/>
            <person name="Wu L."/>
            <person name="Ma J."/>
        </authorList>
    </citation>
    <scope>NUCLEOTIDE SEQUENCE [LARGE SCALE GENOMIC DNA]</scope>
    <source>
        <strain evidence="2">CCUG 43117</strain>
    </source>
</reference>
<proteinExistence type="predicted"/>
<dbReference type="Proteomes" id="UP001596060">
    <property type="component" value="Unassembled WGS sequence"/>
</dbReference>
<dbReference type="RefSeq" id="WP_377818080.1">
    <property type="nucleotide sequence ID" value="NZ_JBHSLU010000161.1"/>
</dbReference>
<dbReference type="InterPro" id="IPR012337">
    <property type="entry name" value="RNaseH-like_sf"/>
</dbReference>
<protein>
    <submittedName>
        <fullName evidence="1">Uncharacterized protein</fullName>
    </submittedName>
</protein>
<evidence type="ECO:0000313" key="1">
    <source>
        <dbReference type="EMBL" id="MFC5509325.1"/>
    </source>
</evidence>
<sequence length="175" mass="19183">MTHILAIDLAGSAGVCDWKVGEKPVFYTIPLGGEDEQGFDSWRRKSVRAMRWAASRLKLNDIDDVVIEAPIQGMWGSTNASTTASTFILLGAILGPIGLRAVTCTPGKVQTVRKHFIGHGTLKKEIAKPRVRQTCEAIGWSVANYDESDAGALAHWRAHQLGLSHLIPDVKQFHR</sequence>